<evidence type="ECO:0000313" key="8">
    <source>
        <dbReference type="Proteomes" id="UP000181901"/>
    </source>
</evidence>
<proteinExistence type="predicted"/>
<dbReference type="GO" id="GO:0000976">
    <property type="term" value="F:transcription cis-regulatory region binding"/>
    <property type="evidence" value="ECO:0007669"/>
    <property type="project" value="TreeGrafter"/>
</dbReference>
<feature type="domain" description="HTH tetR-type" evidence="6">
    <location>
        <begin position="22"/>
        <end position="82"/>
    </location>
</feature>
<evidence type="ECO:0000256" key="5">
    <source>
        <dbReference type="SAM" id="MobiDB-lite"/>
    </source>
</evidence>
<dbReference type="AlphaFoldDB" id="A0A1J5N7R2"/>
<organism evidence="7 8">
    <name type="scientific">Pseudodesulfovibrio hydrargyri</name>
    <dbReference type="NCBI Taxonomy" id="2125990"/>
    <lineage>
        <taxon>Bacteria</taxon>
        <taxon>Pseudomonadati</taxon>
        <taxon>Thermodesulfobacteriota</taxon>
        <taxon>Desulfovibrionia</taxon>
        <taxon>Desulfovibrionales</taxon>
        <taxon>Desulfovibrionaceae</taxon>
    </lineage>
</organism>
<feature type="region of interest" description="Disordered" evidence="5">
    <location>
        <begin position="1"/>
        <end position="21"/>
    </location>
</feature>
<dbReference type="PROSITE" id="PS50977">
    <property type="entry name" value="HTH_TETR_2"/>
    <property type="match status" value="1"/>
</dbReference>
<dbReference type="GO" id="GO:0003700">
    <property type="term" value="F:DNA-binding transcription factor activity"/>
    <property type="evidence" value="ECO:0007669"/>
    <property type="project" value="TreeGrafter"/>
</dbReference>
<gene>
    <name evidence="7" type="primary">acrR_2</name>
    <name evidence="7" type="ORF">BerOc1_01260</name>
</gene>
<evidence type="ECO:0000259" key="6">
    <source>
        <dbReference type="PROSITE" id="PS50977"/>
    </source>
</evidence>
<dbReference type="RefSeq" id="WP_071544866.1">
    <property type="nucleotide sequence ID" value="NZ_LKAQ01000004.1"/>
</dbReference>
<dbReference type="PANTHER" id="PTHR30055">
    <property type="entry name" value="HTH-TYPE TRANSCRIPTIONAL REGULATOR RUTR"/>
    <property type="match status" value="1"/>
</dbReference>
<evidence type="ECO:0000256" key="1">
    <source>
        <dbReference type="ARBA" id="ARBA00023015"/>
    </source>
</evidence>
<dbReference type="InterPro" id="IPR050109">
    <property type="entry name" value="HTH-type_TetR-like_transc_reg"/>
</dbReference>
<dbReference type="EMBL" id="LKAQ01000004">
    <property type="protein sequence ID" value="OIQ49335.1"/>
    <property type="molecule type" value="Genomic_DNA"/>
</dbReference>
<sequence length="190" mass="21511">MPTAKEKNVQAQPSGQYPRNAAETRQRILAAARTLFSQDIYKNVGTRDIAAAAGVNLTLINRYFGSKKQLFSEVILSMKNFKLASDPKQLEREVLADLLAEEDNPRKQKLRLLLLGAMDSEVSDVVTEFFRRRKGRVLGTREDGHETRAFLQLASLVGISLTFFLLPEEDRARLDKDFILDHFVKSLEEG</sequence>
<keyword evidence="3" id="KW-0804">Transcription</keyword>
<dbReference type="Proteomes" id="UP000181901">
    <property type="component" value="Unassembled WGS sequence"/>
</dbReference>
<dbReference type="Gene3D" id="1.10.357.10">
    <property type="entry name" value="Tetracycline Repressor, domain 2"/>
    <property type="match status" value="1"/>
</dbReference>
<dbReference type="OrthoDB" id="9793734at2"/>
<dbReference type="PANTHER" id="PTHR30055:SF234">
    <property type="entry name" value="HTH-TYPE TRANSCRIPTIONAL REGULATOR BETI"/>
    <property type="match status" value="1"/>
</dbReference>
<reference evidence="7 8" key="1">
    <citation type="submission" date="2015-09" db="EMBL/GenBank/DDBJ databases">
        <title>Genome of Desulfovibrio dechloracetivorans BerOc1, a mercury methylating strain isolated from highly hydrocarbons and metals contaminated coastal sediments.</title>
        <authorList>
            <person name="Goni Urriza M."/>
            <person name="Gassie C."/>
            <person name="Bouchez O."/>
            <person name="Klopp C."/>
            <person name="Ranchou-Peyruse A."/>
            <person name="Remy G."/>
        </authorList>
    </citation>
    <scope>NUCLEOTIDE SEQUENCE [LARGE SCALE GENOMIC DNA]</scope>
    <source>
        <strain evidence="7 8">BerOc1</strain>
    </source>
</reference>
<keyword evidence="2 4" id="KW-0238">DNA-binding</keyword>
<accession>A0A1J5N7R2</accession>
<dbReference type="InterPro" id="IPR009057">
    <property type="entry name" value="Homeodomain-like_sf"/>
</dbReference>
<dbReference type="SUPFAM" id="SSF46689">
    <property type="entry name" value="Homeodomain-like"/>
    <property type="match status" value="1"/>
</dbReference>
<dbReference type="PRINTS" id="PR00455">
    <property type="entry name" value="HTHTETR"/>
</dbReference>
<evidence type="ECO:0000256" key="2">
    <source>
        <dbReference type="ARBA" id="ARBA00023125"/>
    </source>
</evidence>
<evidence type="ECO:0000256" key="4">
    <source>
        <dbReference type="PROSITE-ProRule" id="PRU00335"/>
    </source>
</evidence>
<name>A0A1J5N7R2_9BACT</name>
<dbReference type="Pfam" id="PF00440">
    <property type="entry name" value="TetR_N"/>
    <property type="match status" value="1"/>
</dbReference>
<keyword evidence="8" id="KW-1185">Reference proteome</keyword>
<dbReference type="InterPro" id="IPR001647">
    <property type="entry name" value="HTH_TetR"/>
</dbReference>
<keyword evidence="1" id="KW-0805">Transcription regulation</keyword>
<evidence type="ECO:0000313" key="7">
    <source>
        <dbReference type="EMBL" id="OIQ49335.1"/>
    </source>
</evidence>
<comment type="caution">
    <text evidence="7">The sequence shown here is derived from an EMBL/GenBank/DDBJ whole genome shotgun (WGS) entry which is preliminary data.</text>
</comment>
<protein>
    <submittedName>
        <fullName evidence="7">HTH-type transcriptional regulator AcrR</fullName>
    </submittedName>
</protein>
<evidence type="ECO:0000256" key="3">
    <source>
        <dbReference type="ARBA" id="ARBA00023163"/>
    </source>
</evidence>
<feature type="DNA-binding region" description="H-T-H motif" evidence="4">
    <location>
        <begin position="45"/>
        <end position="64"/>
    </location>
</feature>